<organism evidence="2 3">
    <name type="scientific">Haemaphysalis longicornis</name>
    <name type="common">Bush tick</name>
    <dbReference type="NCBI Taxonomy" id="44386"/>
    <lineage>
        <taxon>Eukaryota</taxon>
        <taxon>Metazoa</taxon>
        <taxon>Ecdysozoa</taxon>
        <taxon>Arthropoda</taxon>
        <taxon>Chelicerata</taxon>
        <taxon>Arachnida</taxon>
        <taxon>Acari</taxon>
        <taxon>Parasitiformes</taxon>
        <taxon>Ixodida</taxon>
        <taxon>Ixodoidea</taxon>
        <taxon>Ixodidae</taxon>
        <taxon>Haemaphysalinae</taxon>
        <taxon>Haemaphysalis</taxon>
    </lineage>
</organism>
<protein>
    <submittedName>
        <fullName evidence="2">Uncharacterized protein</fullName>
    </submittedName>
</protein>
<evidence type="ECO:0000313" key="3">
    <source>
        <dbReference type="Proteomes" id="UP000821853"/>
    </source>
</evidence>
<comment type="caution">
    <text evidence="2">The sequence shown here is derived from an EMBL/GenBank/DDBJ whole genome shotgun (WGS) entry which is preliminary data.</text>
</comment>
<sequence>MQFDGLRGAHPHGVVGSHRDSNPMGLEVGGIAQQRRARRKKPYAASRGRSSWALRPPSHLGRRVFGPCCSQSKRSDHRYLQEENEIGGRRRRRGGGGGGESGRERAKRDTRGGKRNKWPHTQPRKHAAVIPAADDDEDRAPKTKRPPTSPVHNRGAIGPGG</sequence>
<name>A0A9J6H8W6_HAELO</name>
<keyword evidence="3" id="KW-1185">Reference proteome</keyword>
<dbReference type="Proteomes" id="UP000821853">
    <property type="component" value="Unassembled WGS sequence"/>
</dbReference>
<feature type="compositionally biased region" description="Basic and acidic residues" evidence="1">
    <location>
        <begin position="101"/>
        <end position="112"/>
    </location>
</feature>
<gene>
    <name evidence="2" type="ORF">HPB48_025110</name>
</gene>
<dbReference type="VEuPathDB" id="VectorBase:HLOH_054578"/>
<dbReference type="AlphaFoldDB" id="A0A9J6H8W6"/>
<evidence type="ECO:0000256" key="1">
    <source>
        <dbReference type="SAM" id="MobiDB-lite"/>
    </source>
</evidence>
<proteinExistence type="predicted"/>
<feature type="compositionally biased region" description="Basic residues" evidence="1">
    <location>
        <begin position="113"/>
        <end position="127"/>
    </location>
</feature>
<reference evidence="2 3" key="1">
    <citation type="journal article" date="2020" name="Cell">
        <title>Large-Scale Comparative Analyses of Tick Genomes Elucidate Their Genetic Diversity and Vector Capacities.</title>
        <authorList>
            <consortium name="Tick Genome and Microbiome Consortium (TIGMIC)"/>
            <person name="Jia N."/>
            <person name="Wang J."/>
            <person name="Shi W."/>
            <person name="Du L."/>
            <person name="Sun Y."/>
            <person name="Zhan W."/>
            <person name="Jiang J.F."/>
            <person name="Wang Q."/>
            <person name="Zhang B."/>
            <person name="Ji P."/>
            <person name="Bell-Sakyi L."/>
            <person name="Cui X.M."/>
            <person name="Yuan T.T."/>
            <person name="Jiang B.G."/>
            <person name="Yang W.F."/>
            <person name="Lam T.T."/>
            <person name="Chang Q.C."/>
            <person name="Ding S.J."/>
            <person name="Wang X.J."/>
            <person name="Zhu J.G."/>
            <person name="Ruan X.D."/>
            <person name="Zhao L."/>
            <person name="Wei J.T."/>
            <person name="Ye R.Z."/>
            <person name="Que T.C."/>
            <person name="Du C.H."/>
            <person name="Zhou Y.H."/>
            <person name="Cheng J.X."/>
            <person name="Dai P.F."/>
            <person name="Guo W.B."/>
            <person name="Han X.H."/>
            <person name="Huang E.J."/>
            <person name="Li L.F."/>
            <person name="Wei W."/>
            <person name="Gao Y.C."/>
            <person name="Liu J.Z."/>
            <person name="Shao H.Z."/>
            <person name="Wang X."/>
            <person name="Wang C.C."/>
            <person name="Yang T.C."/>
            <person name="Huo Q.B."/>
            <person name="Li W."/>
            <person name="Chen H.Y."/>
            <person name="Chen S.E."/>
            <person name="Zhou L.G."/>
            <person name="Ni X.B."/>
            <person name="Tian J.H."/>
            <person name="Sheng Y."/>
            <person name="Liu T."/>
            <person name="Pan Y.S."/>
            <person name="Xia L.Y."/>
            <person name="Li J."/>
            <person name="Zhao F."/>
            <person name="Cao W.C."/>
        </authorList>
    </citation>
    <scope>NUCLEOTIDE SEQUENCE [LARGE SCALE GENOMIC DNA]</scope>
    <source>
        <strain evidence="2">HaeL-2018</strain>
    </source>
</reference>
<dbReference type="EMBL" id="JABSTR010001154">
    <property type="protein sequence ID" value="KAH9383538.1"/>
    <property type="molecule type" value="Genomic_DNA"/>
</dbReference>
<feature type="region of interest" description="Disordered" evidence="1">
    <location>
        <begin position="1"/>
        <end position="161"/>
    </location>
</feature>
<evidence type="ECO:0000313" key="2">
    <source>
        <dbReference type="EMBL" id="KAH9383538.1"/>
    </source>
</evidence>
<accession>A0A9J6H8W6</accession>